<dbReference type="KEGG" id="tpla:ElP_22160"/>
<evidence type="ECO:0000259" key="7">
    <source>
        <dbReference type="Pfam" id="PF04542"/>
    </source>
</evidence>
<evidence type="ECO:0000256" key="3">
    <source>
        <dbReference type="ARBA" id="ARBA00023082"/>
    </source>
</evidence>
<evidence type="ECO:0000256" key="2">
    <source>
        <dbReference type="ARBA" id="ARBA00023015"/>
    </source>
</evidence>
<keyword evidence="2" id="KW-0805">Transcription regulation</keyword>
<dbReference type="Pfam" id="PF08281">
    <property type="entry name" value="Sigma70_r4_2"/>
    <property type="match status" value="1"/>
</dbReference>
<sequence>MSSRPEATHSRPATNRPAEARPSDRARAPTDPEPAPPAPAADPEGWVDRHGDALYRWALLRLRHPEAAADVVQETFLAALGGHDRFDGRSSERTWLLAILKHKIGDHLRRRRRERPVEEATPDRDRPGSGGPFDRLGFWKRGPKRWGDPGLALESAEFWETLRGCLGAMPDHLAETFLLRELEDRDGPEVCRELSISPESFWKRMHRARLLLRDCLERRWFEGL</sequence>
<feature type="compositionally biased region" description="Basic and acidic residues" evidence="6">
    <location>
        <begin position="115"/>
        <end position="127"/>
    </location>
</feature>
<feature type="compositionally biased region" description="Pro residues" evidence="6">
    <location>
        <begin position="31"/>
        <end position="40"/>
    </location>
</feature>
<dbReference type="InterPro" id="IPR013249">
    <property type="entry name" value="RNA_pol_sigma70_r4_t2"/>
</dbReference>
<feature type="compositionally biased region" description="Basic and acidic residues" evidence="6">
    <location>
        <begin position="18"/>
        <end position="30"/>
    </location>
</feature>
<evidence type="ECO:0000256" key="1">
    <source>
        <dbReference type="ARBA" id="ARBA00010641"/>
    </source>
</evidence>
<dbReference type="GO" id="GO:0016987">
    <property type="term" value="F:sigma factor activity"/>
    <property type="evidence" value="ECO:0007669"/>
    <property type="project" value="UniProtKB-KW"/>
</dbReference>
<feature type="domain" description="RNA polymerase sigma-70 region 2" evidence="7">
    <location>
        <begin position="47"/>
        <end position="113"/>
    </location>
</feature>
<keyword evidence="4" id="KW-0238">DNA-binding</keyword>
<dbReference type="GO" id="GO:0003677">
    <property type="term" value="F:DNA binding"/>
    <property type="evidence" value="ECO:0007669"/>
    <property type="project" value="UniProtKB-KW"/>
</dbReference>
<dbReference type="RefSeq" id="WP_145269147.1">
    <property type="nucleotide sequence ID" value="NZ_CP036426.1"/>
</dbReference>
<keyword evidence="10" id="KW-1185">Reference proteome</keyword>
<keyword evidence="3" id="KW-0731">Sigma factor</keyword>
<evidence type="ECO:0000313" key="10">
    <source>
        <dbReference type="Proteomes" id="UP000317835"/>
    </source>
</evidence>
<proteinExistence type="inferred from homology"/>
<dbReference type="SUPFAM" id="SSF88659">
    <property type="entry name" value="Sigma3 and sigma4 domains of RNA polymerase sigma factors"/>
    <property type="match status" value="1"/>
</dbReference>
<dbReference type="InterPro" id="IPR039425">
    <property type="entry name" value="RNA_pol_sigma-70-like"/>
</dbReference>
<dbReference type="InterPro" id="IPR014284">
    <property type="entry name" value="RNA_pol_sigma-70_dom"/>
</dbReference>
<keyword evidence="5" id="KW-0804">Transcription</keyword>
<dbReference type="InterPro" id="IPR013325">
    <property type="entry name" value="RNA_pol_sigma_r2"/>
</dbReference>
<dbReference type="GO" id="GO:0006352">
    <property type="term" value="P:DNA-templated transcription initiation"/>
    <property type="evidence" value="ECO:0007669"/>
    <property type="project" value="InterPro"/>
</dbReference>
<evidence type="ECO:0000256" key="4">
    <source>
        <dbReference type="ARBA" id="ARBA00023125"/>
    </source>
</evidence>
<dbReference type="SUPFAM" id="SSF88946">
    <property type="entry name" value="Sigma2 domain of RNA polymerase sigma factors"/>
    <property type="match status" value="1"/>
</dbReference>
<evidence type="ECO:0000256" key="5">
    <source>
        <dbReference type="ARBA" id="ARBA00023163"/>
    </source>
</evidence>
<comment type="similarity">
    <text evidence="1">Belongs to the sigma-70 factor family. ECF subfamily.</text>
</comment>
<dbReference type="NCBIfam" id="TIGR02937">
    <property type="entry name" value="sigma70-ECF"/>
    <property type="match status" value="1"/>
</dbReference>
<dbReference type="EMBL" id="CP036426">
    <property type="protein sequence ID" value="QDV34331.1"/>
    <property type="molecule type" value="Genomic_DNA"/>
</dbReference>
<evidence type="ECO:0000259" key="8">
    <source>
        <dbReference type="Pfam" id="PF08281"/>
    </source>
</evidence>
<dbReference type="PANTHER" id="PTHR43133:SF8">
    <property type="entry name" value="RNA POLYMERASE SIGMA FACTOR HI_1459-RELATED"/>
    <property type="match status" value="1"/>
</dbReference>
<dbReference type="InterPro" id="IPR036388">
    <property type="entry name" value="WH-like_DNA-bd_sf"/>
</dbReference>
<dbReference type="PANTHER" id="PTHR43133">
    <property type="entry name" value="RNA POLYMERASE ECF-TYPE SIGMA FACTO"/>
    <property type="match status" value="1"/>
</dbReference>
<dbReference type="Gene3D" id="1.10.10.10">
    <property type="entry name" value="Winged helix-like DNA-binding domain superfamily/Winged helix DNA-binding domain"/>
    <property type="match status" value="1"/>
</dbReference>
<feature type="region of interest" description="Disordered" evidence="6">
    <location>
        <begin position="1"/>
        <end position="47"/>
    </location>
</feature>
<accession>A0A518H0I8</accession>
<evidence type="ECO:0000256" key="6">
    <source>
        <dbReference type="SAM" id="MobiDB-lite"/>
    </source>
</evidence>
<dbReference type="InterPro" id="IPR013324">
    <property type="entry name" value="RNA_pol_sigma_r3/r4-like"/>
</dbReference>
<feature type="domain" description="RNA polymerase sigma factor 70 region 4 type 2" evidence="8">
    <location>
        <begin position="161"/>
        <end position="211"/>
    </location>
</feature>
<dbReference type="Gene3D" id="1.10.1740.10">
    <property type="match status" value="1"/>
</dbReference>
<dbReference type="OrthoDB" id="9803470at2"/>
<dbReference type="Pfam" id="PF04542">
    <property type="entry name" value="Sigma70_r2"/>
    <property type="match status" value="1"/>
</dbReference>
<feature type="region of interest" description="Disordered" evidence="6">
    <location>
        <begin position="110"/>
        <end position="137"/>
    </location>
</feature>
<organism evidence="9 10">
    <name type="scientific">Tautonia plasticadhaerens</name>
    <dbReference type="NCBI Taxonomy" id="2527974"/>
    <lineage>
        <taxon>Bacteria</taxon>
        <taxon>Pseudomonadati</taxon>
        <taxon>Planctomycetota</taxon>
        <taxon>Planctomycetia</taxon>
        <taxon>Isosphaerales</taxon>
        <taxon>Isosphaeraceae</taxon>
        <taxon>Tautonia</taxon>
    </lineage>
</organism>
<dbReference type="AlphaFoldDB" id="A0A518H0I8"/>
<gene>
    <name evidence="9" type="primary">sigC</name>
    <name evidence="9" type="ORF">ElP_22160</name>
</gene>
<reference evidence="9 10" key="1">
    <citation type="submission" date="2019-02" db="EMBL/GenBank/DDBJ databases">
        <title>Deep-cultivation of Planctomycetes and their phenomic and genomic characterization uncovers novel biology.</title>
        <authorList>
            <person name="Wiegand S."/>
            <person name="Jogler M."/>
            <person name="Boedeker C."/>
            <person name="Pinto D."/>
            <person name="Vollmers J."/>
            <person name="Rivas-Marin E."/>
            <person name="Kohn T."/>
            <person name="Peeters S.H."/>
            <person name="Heuer A."/>
            <person name="Rast P."/>
            <person name="Oberbeckmann S."/>
            <person name="Bunk B."/>
            <person name="Jeske O."/>
            <person name="Meyerdierks A."/>
            <person name="Storesund J.E."/>
            <person name="Kallscheuer N."/>
            <person name="Luecker S."/>
            <person name="Lage O.M."/>
            <person name="Pohl T."/>
            <person name="Merkel B.J."/>
            <person name="Hornburger P."/>
            <person name="Mueller R.-W."/>
            <person name="Bruemmer F."/>
            <person name="Labrenz M."/>
            <person name="Spormann A.M."/>
            <person name="Op den Camp H."/>
            <person name="Overmann J."/>
            <person name="Amann R."/>
            <person name="Jetten M.S.M."/>
            <person name="Mascher T."/>
            <person name="Medema M.H."/>
            <person name="Devos D.P."/>
            <person name="Kaster A.-K."/>
            <person name="Ovreas L."/>
            <person name="Rohde M."/>
            <person name="Galperin M.Y."/>
            <person name="Jogler C."/>
        </authorList>
    </citation>
    <scope>NUCLEOTIDE SEQUENCE [LARGE SCALE GENOMIC DNA]</scope>
    <source>
        <strain evidence="9 10">ElP</strain>
    </source>
</reference>
<evidence type="ECO:0000313" key="9">
    <source>
        <dbReference type="EMBL" id="QDV34331.1"/>
    </source>
</evidence>
<dbReference type="InterPro" id="IPR007627">
    <property type="entry name" value="RNA_pol_sigma70_r2"/>
</dbReference>
<name>A0A518H0I8_9BACT</name>
<protein>
    <submittedName>
        <fullName evidence="9">ECF RNA polymerase sigma factor SigC</fullName>
    </submittedName>
</protein>
<dbReference type="Proteomes" id="UP000317835">
    <property type="component" value="Chromosome"/>
</dbReference>